<organism evidence="6 7">
    <name type="scientific">Pelagerythrobacter marensis</name>
    <dbReference type="NCBI Taxonomy" id="543877"/>
    <lineage>
        <taxon>Bacteria</taxon>
        <taxon>Pseudomonadati</taxon>
        <taxon>Pseudomonadota</taxon>
        <taxon>Alphaproteobacteria</taxon>
        <taxon>Sphingomonadales</taxon>
        <taxon>Erythrobacteraceae</taxon>
        <taxon>Pelagerythrobacter</taxon>
    </lineage>
</organism>
<keyword evidence="4" id="KW-0862">Zinc</keyword>
<protein>
    <recommendedName>
        <fullName evidence="4">Peptide methionine sulfoxide reductase MsrB</fullName>
        <ecNumber evidence="4">1.8.4.12</ecNumber>
    </recommendedName>
    <alternativeName>
        <fullName evidence="4">Peptide-methionine (R)-S-oxide reductase</fullName>
    </alternativeName>
</protein>
<dbReference type="SUPFAM" id="SSF51316">
    <property type="entry name" value="Mss4-like"/>
    <property type="match status" value="1"/>
</dbReference>
<dbReference type="PANTHER" id="PTHR10173">
    <property type="entry name" value="METHIONINE SULFOXIDE REDUCTASE"/>
    <property type="match status" value="1"/>
</dbReference>
<dbReference type="EC" id="1.8.4.12" evidence="4"/>
<feature type="active site" description="Nucleophile" evidence="4">
    <location>
        <position position="120"/>
    </location>
</feature>
<dbReference type="RefSeq" id="WP_338447169.1">
    <property type="nucleotide sequence ID" value="NZ_CP144918.1"/>
</dbReference>
<dbReference type="PROSITE" id="PS51790">
    <property type="entry name" value="MSRB"/>
    <property type="match status" value="1"/>
</dbReference>
<dbReference type="NCBIfam" id="TIGR00357">
    <property type="entry name" value="peptide-methionine (R)-S-oxide reductase MsrB"/>
    <property type="match status" value="1"/>
</dbReference>
<feature type="binding site" evidence="4">
    <location>
        <position position="48"/>
    </location>
    <ligand>
        <name>Zn(2+)</name>
        <dbReference type="ChEBI" id="CHEBI:29105"/>
    </ligand>
</feature>
<comment type="cofactor">
    <cofactor evidence="4">
        <name>Zn(2+)</name>
        <dbReference type="ChEBI" id="CHEBI:29105"/>
    </cofactor>
    <text evidence="4">Binds 1 zinc ion per subunit. The zinc ion is important for the structural integrity of the protein.</text>
</comment>
<feature type="domain" description="MsrB" evidence="5">
    <location>
        <begin position="9"/>
        <end position="131"/>
    </location>
</feature>
<evidence type="ECO:0000256" key="2">
    <source>
        <dbReference type="ARBA" id="ARBA00023002"/>
    </source>
</evidence>
<dbReference type="PANTHER" id="PTHR10173:SF52">
    <property type="entry name" value="METHIONINE-R-SULFOXIDE REDUCTASE B1"/>
    <property type="match status" value="1"/>
</dbReference>
<dbReference type="HAMAP" id="MF_01400">
    <property type="entry name" value="MsrB"/>
    <property type="match status" value="1"/>
</dbReference>
<evidence type="ECO:0000259" key="5">
    <source>
        <dbReference type="PROSITE" id="PS51790"/>
    </source>
</evidence>
<dbReference type="InterPro" id="IPR011057">
    <property type="entry name" value="Mss4-like_sf"/>
</dbReference>
<gene>
    <name evidence="4 6" type="primary">msrB</name>
    <name evidence="6" type="ORF">V5F89_05115</name>
</gene>
<reference evidence="6 7" key="1">
    <citation type="submission" date="2024-02" db="EMBL/GenBank/DDBJ databases">
        <title>The whole genome sequence of five bacterial samples isolated from Abu Dhabi Sabkha-shore region.</title>
        <authorList>
            <person name="Sudalaimuthuasari N."/>
            <person name="Sarfraz B."/>
            <person name="Tuyisabe J.D."/>
            <person name="Mugisha Ntwali L.D.M."/>
            <person name="Ali A.I.A.A."/>
            <person name="Almansoori S.Z.A."/>
            <person name="Alajami H.S.A."/>
            <person name="Almeqbaali A.A.S."/>
            <person name="Kundu B."/>
            <person name="Saeed E.E."/>
            <person name="Sukumarinath V."/>
            <person name="Mishra A.K."/>
            <person name="Hazzouri K.M."/>
            <person name="Almaskari R."/>
            <person name="Sharma A.K."/>
            <person name="Amiri K.M.A."/>
        </authorList>
    </citation>
    <scope>NUCLEOTIDE SEQUENCE [LARGE SCALE GENOMIC DNA]</scope>
    <source>
        <strain evidence="7">kcgeb_sd</strain>
    </source>
</reference>
<evidence type="ECO:0000313" key="7">
    <source>
        <dbReference type="Proteomes" id="UP001335183"/>
    </source>
</evidence>
<name>A0ABZ2DBV6_9SPHN</name>
<keyword evidence="2 4" id="KW-0560">Oxidoreductase</keyword>
<dbReference type="Proteomes" id="UP001335183">
    <property type="component" value="Chromosome"/>
</dbReference>
<feature type="binding site" evidence="4">
    <location>
        <position position="51"/>
    </location>
    <ligand>
        <name>Zn(2+)</name>
        <dbReference type="ChEBI" id="CHEBI:29105"/>
    </ligand>
</feature>
<dbReference type="InterPro" id="IPR028427">
    <property type="entry name" value="Met_Sox_Rdtase_MsrB"/>
</dbReference>
<keyword evidence="7" id="KW-1185">Reference proteome</keyword>
<comment type="catalytic activity">
    <reaction evidence="3 4">
        <text>L-methionyl-[protein] + [thioredoxin]-disulfide + H2O = L-methionyl-(R)-S-oxide-[protein] + [thioredoxin]-dithiol</text>
        <dbReference type="Rhea" id="RHEA:24164"/>
        <dbReference type="Rhea" id="RHEA-COMP:10698"/>
        <dbReference type="Rhea" id="RHEA-COMP:10700"/>
        <dbReference type="Rhea" id="RHEA-COMP:12313"/>
        <dbReference type="Rhea" id="RHEA-COMP:12314"/>
        <dbReference type="ChEBI" id="CHEBI:15377"/>
        <dbReference type="ChEBI" id="CHEBI:16044"/>
        <dbReference type="ChEBI" id="CHEBI:29950"/>
        <dbReference type="ChEBI" id="CHEBI:45764"/>
        <dbReference type="ChEBI" id="CHEBI:50058"/>
        <dbReference type="EC" id="1.8.4.12"/>
    </reaction>
</comment>
<evidence type="ECO:0000256" key="1">
    <source>
        <dbReference type="ARBA" id="ARBA00007174"/>
    </source>
</evidence>
<feature type="binding site" evidence="4">
    <location>
        <position position="97"/>
    </location>
    <ligand>
        <name>Zn(2+)</name>
        <dbReference type="ChEBI" id="CHEBI:29105"/>
    </ligand>
</feature>
<dbReference type="EMBL" id="CP144918">
    <property type="protein sequence ID" value="WWA48284.1"/>
    <property type="molecule type" value="Genomic_DNA"/>
</dbReference>
<dbReference type="Gene3D" id="2.170.150.20">
    <property type="entry name" value="Peptide methionine sulfoxide reductase"/>
    <property type="match status" value="1"/>
</dbReference>
<evidence type="ECO:0000313" key="6">
    <source>
        <dbReference type="EMBL" id="WWA48284.1"/>
    </source>
</evidence>
<comment type="similarity">
    <text evidence="1 4">Belongs to the MsrB Met sulfoxide reductase family.</text>
</comment>
<sequence length="132" mass="14609">MPDKIELSDAEWRERLTPEQFRVLREGGTERAFTGKYEKNKQPGEYRCAACGQVLFASDAKYDSGSGWPSFTAPADGEAVEEHRDSSHGMVRTEVVCARCEGHLGHVFPDGPGPDGLRYCINSAALDFKPEE</sequence>
<evidence type="ECO:0000256" key="4">
    <source>
        <dbReference type="HAMAP-Rule" id="MF_01400"/>
    </source>
</evidence>
<keyword evidence="4" id="KW-0479">Metal-binding</keyword>
<evidence type="ECO:0000256" key="3">
    <source>
        <dbReference type="ARBA" id="ARBA00048488"/>
    </source>
</evidence>
<dbReference type="Pfam" id="PF01641">
    <property type="entry name" value="SelR"/>
    <property type="match status" value="1"/>
</dbReference>
<dbReference type="GO" id="GO:0033743">
    <property type="term" value="F:peptide-methionine (R)-S-oxide reductase activity"/>
    <property type="evidence" value="ECO:0007669"/>
    <property type="project" value="UniProtKB-EC"/>
</dbReference>
<accession>A0ABZ2DBV6</accession>
<dbReference type="InterPro" id="IPR002579">
    <property type="entry name" value="Met_Sox_Rdtase_MsrB_dom"/>
</dbReference>
<proteinExistence type="inferred from homology"/>
<feature type="binding site" evidence="4">
    <location>
        <position position="100"/>
    </location>
    <ligand>
        <name>Zn(2+)</name>
        <dbReference type="ChEBI" id="CHEBI:29105"/>
    </ligand>
</feature>